<evidence type="ECO:0000256" key="1">
    <source>
        <dbReference type="SAM" id="MobiDB-lite"/>
    </source>
</evidence>
<feature type="compositionally biased region" description="Low complexity" evidence="1">
    <location>
        <begin position="13"/>
        <end position="35"/>
    </location>
</feature>
<name>A0A3N4HYD1_ASCIM</name>
<organism evidence="2 3">
    <name type="scientific">Ascobolus immersus RN42</name>
    <dbReference type="NCBI Taxonomy" id="1160509"/>
    <lineage>
        <taxon>Eukaryota</taxon>
        <taxon>Fungi</taxon>
        <taxon>Dikarya</taxon>
        <taxon>Ascomycota</taxon>
        <taxon>Pezizomycotina</taxon>
        <taxon>Pezizomycetes</taxon>
        <taxon>Pezizales</taxon>
        <taxon>Ascobolaceae</taxon>
        <taxon>Ascobolus</taxon>
    </lineage>
</organism>
<reference evidence="2 3" key="1">
    <citation type="journal article" date="2018" name="Nat. Ecol. Evol.">
        <title>Pezizomycetes genomes reveal the molecular basis of ectomycorrhizal truffle lifestyle.</title>
        <authorList>
            <person name="Murat C."/>
            <person name="Payen T."/>
            <person name="Noel B."/>
            <person name="Kuo A."/>
            <person name="Morin E."/>
            <person name="Chen J."/>
            <person name="Kohler A."/>
            <person name="Krizsan K."/>
            <person name="Balestrini R."/>
            <person name="Da Silva C."/>
            <person name="Montanini B."/>
            <person name="Hainaut M."/>
            <person name="Levati E."/>
            <person name="Barry K.W."/>
            <person name="Belfiori B."/>
            <person name="Cichocki N."/>
            <person name="Clum A."/>
            <person name="Dockter R.B."/>
            <person name="Fauchery L."/>
            <person name="Guy J."/>
            <person name="Iotti M."/>
            <person name="Le Tacon F."/>
            <person name="Lindquist E.A."/>
            <person name="Lipzen A."/>
            <person name="Malagnac F."/>
            <person name="Mello A."/>
            <person name="Molinier V."/>
            <person name="Miyauchi S."/>
            <person name="Poulain J."/>
            <person name="Riccioni C."/>
            <person name="Rubini A."/>
            <person name="Sitrit Y."/>
            <person name="Splivallo R."/>
            <person name="Traeger S."/>
            <person name="Wang M."/>
            <person name="Zifcakova L."/>
            <person name="Wipf D."/>
            <person name="Zambonelli A."/>
            <person name="Paolocci F."/>
            <person name="Nowrousian M."/>
            <person name="Ottonello S."/>
            <person name="Baldrian P."/>
            <person name="Spatafora J.W."/>
            <person name="Henrissat B."/>
            <person name="Nagy L.G."/>
            <person name="Aury J.M."/>
            <person name="Wincker P."/>
            <person name="Grigoriev I.V."/>
            <person name="Bonfante P."/>
            <person name="Martin F.M."/>
        </authorList>
    </citation>
    <scope>NUCLEOTIDE SEQUENCE [LARGE SCALE GENOMIC DNA]</scope>
    <source>
        <strain evidence="2 3">RN42</strain>
    </source>
</reference>
<proteinExistence type="predicted"/>
<evidence type="ECO:0000313" key="2">
    <source>
        <dbReference type="EMBL" id="RPA78679.1"/>
    </source>
</evidence>
<dbReference type="Proteomes" id="UP000275078">
    <property type="component" value="Unassembled WGS sequence"/>
</dbReference>
<sequence length="121" mass="13091">MSTSQPKASLDDTSTLTPSVTPSTTSTTSKLSSKLKFWKSSKAKTPEPSDSTSPEIIKEEERKFHIGRSKQVKAAEEQGKLTAREKERMNADAWGVYARMRPGTERTKPLCGVAVAGGGGF</sequence>
<dbReference type="AlphaFoldDB" id="A0A3N4HYD1"/>
<protein>
    <submittedName>
        <fullName evidence="2">Uncharacterized protein</fullName>
    </submittedName>
</protein>
<gene>
    <name evidence="2" type="ORF">BJ508DRAFT_416414</name>
</gene>
<evidence type="ECO:0000313" key="3">
    <source>
        <dbReference type="Proteomes" id="UP000275078"/>
    </source>
</evidence>
<feature type="region of interest" description="Disordered" evidence="1">
    <location>
        <begin position="1"/>
        <end position="56"/>
    </location>
</feature>
<dbReference type="EMBL" id="ML119708">
    <property type="protein sequence ID" value="RPA78679.1"/>
    <property type="molecule type" value="Genomic_DNA"/>
</dbReference>
<accession>A0A3N4HYD1</accession>
<keyword evidence="3" id="KW-1185">Reference proteome</keyword>